<proteinExistence type="predicted"/>
<dbReference type="Proteomes" id="UP000220629">
    <property type="component" value="Unassembled WGS sequence"/>
</dbReference>
<sequence length="192" mass="20408">MHDAAIPFDIAMAGRGLLRVLRRWLIALAAFVGASVPAPGTAHADDWGCQVILCLSNPGGPEQYGECVPPIRRLWAALRHGDPFPTCDFGAGGSQGTSAVNVFAGTGYCREDLLYWGDPGQSELLCNARGAINVEIDGALDTRVWWDAGGADRMITEFYGAGSTAIPYEPTQSARLFLEREYESSGGQGGGE</sequence>
<feature type="chain" id="PRO_5011844061" evidence="1">
    <location>
        <begin position="45"/>
        <end position="192"/>
    </location>
</feature>
<dbReference type="OrthoDB" id="8908892at2"/>
<protein>
    <submittedName>
        <fullName evidence="3">Uncharacterized protein</fullName>
    </submittedName>
</protein>
<reference evidence="5" key="2">
    <citation type="submission" date="2017-09" db="EMBL/GenBank/DDBJ databases">
        <title>FDA dAtabase for Regulatory Grade micrObial Sequences (FDA-ARGOS): Supporting development and validation of Infectious Disease Dx tests.</title>
        <authorList>
            <person name="Minogue T."/>
            <person name="Wolcott M."/>
            <person name="Wasieloski L."/>
            <person name="Aguilar W."/>
            <person name="Moore D."/>
            <person name="Tallon L."/>
            <person name="Sadzewicz L."/>
            <person name="Ott S."/>
            <person name="Zhao X."/>
            <person name="Nagaraj S."/>
            <person name="Vavikolanu K."/>
            <person name="Aluvathingal J."/>
            <person name="Nadendla S."/>
            <person name="Sichtig H."/>
        </authorList>
    </citation>
    <scope>NUCLEOTIDE SEQUENCE [LARGE SCALE GENOMIC DNA]</scope>
    <source>
        <strain evidence="5">FDAARGOS_390</strain>
    </source>
</reference>
<dbReference type="EMBL" id="JPGG01000017">
    <property type="protein sequence ID" value="KGC11315.1"/>
    <property type="molecule type" value="Genomic_DNA"/>
</dbReference>
<gene>
    <name evidence="3" type="ORF">CRM94_24875</name>
    <name evidence="2" type="ORF">DM48_7270</name>
</gene>
<dbReference type="AlphaFoldDB" id="A0A095F2V6"/>
<dbReference type="EMBL" id="PDDY01000004">
    <property type="protein sequence ID" value="PEH37731.1"/>
    <property type="molecule type" value="Genomic_DNA"/>
</dbReference>
<evidence type="ECO:0000313" key="3">
    <source>
        <dbReference type="EMBL" id="PEH37731.1"/>
    </source>
</evidence>
<evidence type="ECO:0000313" key="5">
    <source>
        <dbReference type="Proteomes" id="UP000220629"/>
    </source>
</evidence>
<keyword evidence="1" id="KW-0732">Signal</keyword>
<name>A0A095F2V6_BURGA</name>
<evidence type="ECO:0000313" key="2">
    <source>
        <dbReference type="EMBL" id="KGC11315.1"/>
    </source>
</evidence>
<evidence type="ECO:0000256" key="1">
    <source>
        <dbReference type="SAM" id="SignalP"/>
    </source>
</evidence>
<accession>A0A095F2V6</accession>
<feature type="signal peptide" evidence="1">
    <location>
        <begin position="1"/>
        <end position="44"/>
    </location>
</feature>
<reference evidence="3" key="3">
    <citation type="submission" date="2017-09" db="EMBL/GenBank/DDBJ databases">
        <title>FDA dAtabase for Regulatory Grade micrObial Sequences (FDA-ARGOS): Supporting development and validation of Infectious Disease Dx tests.</title>
        <authorList>
            <person name="Minogue T."/>
            <person name="Wolcott M."/>
            <person name="Wasieloski L."/>
            <person name="Aguilar W."/>
            <person name="Moore D."/>
            <person name="Tallon L.J."/>
            <person name="Sadzewicz L."/>
            <person name="Ott S."/>
            <person name="Zhao X."/>
            <person name="Nagaraj S."/>
            <person name="Vavikolanu K."/>
            <person name="Aluvathingal J."/>
            <person name="Nadendla S."/>
            <person name="Sichtig H."/>
        </authorList>
    </citation>
    <scope>NUCLEOTIDE SEQUENCE</scope>
    <source>
        <strain evidence="3">FDAARGOS_390</strain>
    </source>
</reference>
<comment type="caution">
    <text evidence="3">The sequence shown here is derived from an EMBL/GenBank/DDBJ whole genome shotgun (WGS) entry which is preliminary data.</text>
</comment>
<dbReference type="KEGG" id="bgo:BM43_63"/>
<reference evidence="2 4" key="1">
    <citation type="submission" date="2014-04" db="EMBL/GenBank/DDBJ databases">
        <authorList>
            <person name="Bishop-Lilly K.A."/>
            <person name="Broomall S.M."/>
            <person name="Chain P.S."/>
            <person name="Chertkov O."/>
            <person name="Coyne S.R."/>
            <person name="Daligault H.E."/>
            <person name="Davenport K.W."/>
            <person name="Erkkila T."/>
            <person name="Frey K.G."/>
            <person name="Gibbons H.S."/>
            <person name="Gu W."/>
            <person name="Jaissle J."/>
            <person name="Johnson S.L."/>
            <person name="Koroleva G.I."/>
            <person name="Ladner J.T."/>
            <person name="Lo C.-C."/>
            <person name="Minogue T.D."/>
            <person name="Munk C."/>
            <person name="Palacios G.F."/>
            <person name="Redden C.L."/>
            <person name="Rosenzweig C.N."/>
            <person name="Scholz M.B."/>
            <person name="Teshima H."/>
            <person name="Xu Y."/>
        </authorList>
    </citation>
    <scope>NUCLEOTIDE SEQUENCE [LARGE SCALE GENOMIC DNA]</scope>
    <source>
        <strain evidence="4">gladioli</strain>
        <strain evidence="2">Gladioli</strain>
    </source>
</reference>
<dbReference type="RefSeq" id="WP_042284840.1">
    <property type="nucleotide sequence ID" value="NZ_CADEVY010000015.1"/>
</dbReference>
<dbReference type="Proteomes" id="UP000029590">
    <property type="component" value="Unassembled WGS sequence"/>
</dbReference>
<organism evidence="3 5">
    <name type="scientific">Burkholderia gladioli</name>
    <name type="common">Pseudomonas marginata</name>
    <name type="synonym">Phytomonas marginata</name>
    <dbReference type="NCBI Taxonomy" id="28095"/>
    <lineage>
        <taxon>Bacteria</taxon>
        <taxon>Pseudomonadati</taxon>
        <taxon>Pseudomonadota</taxon>
        <taxon>Betaproteobacteria</taxon>
        <taxon>Burkholderiales</taxon>
        <taxon>Burkholderiaceae</taxon>
        <taxon>Burkholderia</taxon>
    </lineage>
</organism>
<evidence type="ECO:0000313" key="4">
    <source>
        <dbReference type="Proteomes" id="UP000029590"/>
    </source>
</evidence>